<dbReference type="AlphaFoldDB" id="A0A151M801"/>
<sequence>MLSFCFMAKEHQCQRSACVIQEYAADEGEGKDFYTLFFHVLQHSCSRINPLLTHLRGCKEGKNVVSSID</sequence>
<name>A0A151M801_ALLMI</name>
<accession>A0A151M801</accession>
<gene>
    <name evidence="1" type="ORF">Y1Q_0012523</name>
</gene>
<protein>
    <submittedName>
        <fullName evidence="1">Uncharacterized protein</fullName>
    </submittedName>
</protein>
<evidence type="ECO:0000313" key="2">
    <source>
        <dbReference type="Proteomes" id="UP000050525"/>
    </source>
</evidence>
<dbReference type="EMBL" id="AKHW03006358">
    <property type="protein sequence ID" value="KYO20629.1"/>
    <property type="molecule type" value="Genomic_DNA"/>
</dbReference>
<comment type="caution">
    <text evidence="1">The sequence shown here is derived from an EMBL/GenBank/DDBJ whole genome shotgun (WGS) entry which is preliminary data.</text>
</comment>
<proteinExistence type="predicted"/>
<reference evidence="1 2" key="1">
    <citation type="journal article" date="2012" name="Genome Biol.">
        <title>Sequencing three crocodilian genomes to illuminate the evolution of archosaurs and amniotes.</title>
        <authorList>
            <person name="St John J.A."/>
            <person name="Braun E.L."/>
            <person name="Isberg S.R."/>
            <person name="Miles L.G."/>
            <person name="Chong A.Y."/>
            <person name="Gongora J."/>
            <person name="Dalzell P."/>
            <person name="Moran C."/>
            <person name="Bed'hom B."/>
            <person name="Abzhanov A."/>
            <person name="Burgess S.C."/>
            <person name="Cooksey A.M."/>
            <person name="Castoe T.A."/>
            <person name="Crawford N.G."/>
            <person name="Densmore L.D."/>
            <person name="Drew J.C."/>
            <person name="Edwards S.V."/>
            <person name="Faircloth B.C."/>
            <person name="Fujita M.K."/>
            <person name="Greenwold M.J."/>
            <person name="Hoffmann F.G."/>
            <person name="Howard J.M."/>
            <person name="Iguchi T."/>
            <person name="Janes D.E."/>
            <person name="Khan S.Y."/>
            <person name="Kohno S."/>
            <person name="de Koning A.J."/>
            <person name="Lance S.L."/>
            <person name="McCarthy F.M."/>
            <person name="McCormack J.E."/>
            <person name="Merchant M.E."/>
            <person name="Peterson D.G."/>
            <person name="Pollock D.D."/>
            <person name="Pourmand N."/>
            <person name="Raney B.J."/>
            <person name="Roessler K.A."/>
            <person name="Sanford J.R."/>
            <person name="Sawyer R.H."/>
            <person name="Schmidt C.J."/>
            <person name="Triplett E.W."/>
            <person name="Tuberville T.D."/>
            <person name="Venegas-Anaya M."/>
            <person name="Howard J.T."/>
            <person name="Jarvis E.D."/>
            <person name="Guillette L.J.Jr."/>
            <person name="Glenn T.C."/>
            <person name="Green R.E."/>
            <person name="Ray D.A."/>
        </authorList>
    </citation>
    <scope>NUCLEOTIDE SEQUENCE [LARGE SCALE GENOMIC DNA]</scope>
    <source>
        <strain evidence="1">KSC_2009_1</strain>
    </source>
</reference>
<evidence type="ECO:0000313" key="1">
    <source>
        <dbReference type="EMBL" id="KYO20629.1"/>
    </source>
</evidence>
<dbReference type="Proteomes" id="UP000050525">
    <property type="component" value="Unassembled WGS sequence"/>
</dbReference>
<organism evidence="1 2">
    <name type="scientific">Alligator mississippiensis</name>
    <name type="common">American alligator</name>
    <dbReference type="NCBI Taxonomy" id="8496"/>
    <lineage>
        <taxon>Eukaryota</taxon>
        <taxon>Metazoa</taxon>
        <taxon>Chordata</taxon>
        <taxon>Craniata</taxon>
        <taxon>Vertebrata</taxon>
        <taxon>Euteleostomi</taxon>
        <taxon>Archelosauria</taxon>
        <taxon>Archosauria</taxon>
        <taxon>Crocodylia</taxon>
        <taxon>Alligatoridae</taxon>
        <taxon>Alligatorinae</taxon>
        <taxon>Alligator</taxon>
    </lineage>
</organism>
<keyword evidence="2" id="KW-1185">Reference proteome</keyword>